<dbReference type="EMBL" id="JAUSUG010000031">
    <property type="protein sequence ID" value="MDQ0257612.1"/>
    <property type="molecule type" value="Genomic_DNA"/>
</dbReference>
<dbReference type="InterPro" id="IPR036527">
    <property type="entry name" value="SCP2_sterol-bd_dom_sf"/>
</dbReference>
<dbReference type="SUPFAM" id="SSF55718">
    <property type="entry name" value="SCP-like"/>
    <property type="match status" value="1"/>
</dbReference>
<dbReference type="Pfam" id="PF02036">
    <property type="entry name" value="SCP2"/>
    <property type="match status" value="1"/>
</dbReference>
<sequence length="114" mass="12866">MHQLLSSTIEKIRKASHMHELLDKADLKVCFICEEEQWLVHFQGRNVHIESKLDSVGDVVIEGSLEAFRLLLNGDDFLLSMKKRGELGISGNLKDLLLLESILYLSKGSTKTSL</sequence>
<feature type="domain" description="SCP2" evidence="1">
    <location>
        <begin position="15"/>
        <end position="103"/>
    </location>
</feature>
<dbReference type="InterPro" id="IPR003033">
    <property type="entry name" value="SCP2_sterol-bd_dom"/>
</dbReference>
<protein>
    <recommendedName>
        <fullName evidence="1">SCP2 domain-containing protein</fullName>
    </recommendedName>
</protein>
<reference evidence="2 3" key="1">
    <citation type="submission" date="2023-07" db="EMBL/GenBank/DDBJ databases">
        <title>Genomic Encyclopedia of Type Strains, Phase IV (KMG-IV): sequencing the most valuable type-strain genomes for metagenomic binning, comparative biology and taxonomic classification.</title>
        <authorList>
            <person name="Goeker M."/>
        </authorList>
    </citation>
    <scope>NUCLEOTIDE SEQUENCE [LARGE SCALE GENOMIC DNA]</scope>
    <source>
        <strain evidence="2 3">DSM 9768</strain>
    </source>
</reference>
<gene>
    <name evidence="2" type="ORF">J2S74_005074</name>
</gene>
<dbReference type="Proteomes" id="UP001230005">
    <property type="component" value="Unassembled WGS sequence"/>
</dbReference>
<proteinExistence type="predicted"/>
<evidence type="ECO:0000259" key="1">
    <source>
        <dbReference type="Pfam" id="PF02036"/>
    </source>
</evidence>
<name>A0ABU0A296_9BACI</name>
<dbReference type="RefSeq" id="WP_307331613.1">
    <property type="nucleotide sequence ID" value="NZ_JAUSUG010000031.1"/>
</dbReference>
<evidence type="ECO:0000313" key="3">
    <source>
        <dbReference type="Proteomes" id="UP001230005"/>
    </source>
</evidence>
<evidence type="ECO:0000313" key="2">
    <source>
        <dbReference type="EMBL" id="MDQ0257612.1"/>
    </source>
</evidence>
<dbReference type="Gene3D" id="3.30.1050.10">
    <property type="entry name" value="SCP2 sterol-binding domain"/>
    <property type="match status" value="1"/>
</dbReference>
<accession>A0ABU0A296</accession>
<keyword evidence="3" id="KW-1185">Reference proteome</keyword>
<comment type="caution">
    <text evidence="2">The sequence shown here is derived from an EMBL/GenBank/DDBJ whole genome shotgun (WGS) entry which is preliminary data.</text>
</comment>
<organism evidence="2 3">
    <name type="scientific">Evansella vedderi</name>
    <dbReference type="NCBI Taxonomy" id="38282"/>
    <lineage>
        <taxon>Bacteria</taxon>
        <taxon>Bacillati</taxon>
        <taxon>Bacillota</taxon>
        <taxon>Bacilli</taxon>
        <taxon>Bacillales</taxon>
        <taxon>Bacillaceae</taxon>
        <taxon>Evansella</taxon>
    </lineage>
</organism>